<dbReference type="InterPro" id="IPR043135">
    <property type="entry name" value="Fur_C"/>
</dbReference>
<dbReference type="Proteomes" id="UP001055153">
    <property type="component" value="Unassembled WGS sequence"/>
</dbReference>
<gene>
    <name evidence="1" type="ORF">GMJLKIPL_1761</name>
</gene>
<keyword evidence="2" id="KW-1185">Reference proteome</keyword>
<comment type="caution">
    <text evidence="1">The sequence shown here is derived from an EMBL/GenBank/DDBJ whole genome shotgun (WGS) entry which is preliminary data.</text>
</comment>
<organism evidence="1 2">
    <name type="scientific">Methylobacterium isbiliense</name>
    <dbReference type="NCBI Taxonomy" id="315478"/>
    <lineage>
        <taxon>Bacteria</taxon>
        <taxon>Pseudomonadati</taxon>
        <taxon>Pseudomonadota</taxon>
        <taxon>Alphaproteobacteria</taxon>
        <taxon>Hyphomicrobiales</taxon>
        <taxon>Methylobacteriaceae</taxon>
        <taxon>Methylobacterium</taxon>
    </lineage>
</organism>
<name>A0ABQ4SDJ6_9HYPH</name>
<sequence length="63" mass="6548">MACEQGPASETVVPPICQGCSLIDEVVCEGLDRALDNAAAPVDFAARKPAIELEGECTSGSRR</sequence>
<dbReference type="RefSeq" id="WP_238234723.1">
    <property type="nucleotide sequence ID" value="NZ_BPQQ01000018.1"/>
</dbReference>
<evidence type="ECO:0000313" key="2">
    <source>
        <dbReference type="Proteomes" id="UP001055153"/>
    </source>
</evidence>
<dbReference type="Gene3D" id="3.30.1490.190">
    <property type="match status" value="1"/>
</dbReference>
<accession>A0ABQ4SDJ6</accession>
<evidence type="ECO:0000313" key="1">
    <source>
        <dbReference type="EMBL" id="GJD99843.1"/>
    </source>
</evidence>
<reference evidence="1" key="2">
    <citation type="submission" date="2021-08" db="EMBL/GenBank/DDBJ databases">
        <authorList>
            <person name="Tani A."/>
            <person name="Ola A."/>
            <person name="Ogura Y."/>
            <person name="Katsura K."/>
            <person name="Hayashi T."/>
        </authorList>
    </citation>
    <scope>NUCLEOTIDE SEQUENCE</scope>
    <source>
        <strain evidence="1">DSM 17168</strain>
    </source>
</reference>
<dbReference type="EMBL" id="BPQQ01000018">
    <property type="protein sequence ID" value="GJD99843.1"/>
    <property type="molecule type" value="Genomic_DNA"/>
</dbReference>
<proteinExistence type="predicted"/>
<protein>
    <submittedName>
        <fullName evidence="1">Uncharacterized protein</fullName>
    </submittedName>
</protein>
<reference evidence="1" key="1">
    <citation type="journal article" date="2021" name="Front. Microbiol.">
        <title>Comprehensive Comparative Genomics and Phenotyping of Methylobacterium Species.</title>
        <authorList>
            <person name="Alessa O."/>
            <person name="Ogura Y."/>
            <person name="Fujitani Y."/>
            <person name="Takami H."/>
            <person name="Hayashi T."/>
            <person name="Sahin N."/>
            <person name="Tani A."/>
        </authorList>
    </citation>
    <scope>NUCLEOTIDE SEQUENCE</scope>
    <source>
        <strain evidence="1">DSM 17168</strain>
    </source>
</reference>